<dbReference type="InterPro" id="IPR050888">
    <property type="entry name" value="ZnF_C2H2-type_TF"/>
</dbReference>
<keyword evidence="4 7" id="KW-0863">Zinc-finger</keyword>
<dbReference type="SMART" id="SM00355">
    <property type="entry name" value="ZnF_C2H2"/>
    <property type="match status" value="5"/>
</dbReference>
<name>A0A1Y1I5F1_KLENI</name>
<feature type="compositionally biased region" description="Basic and acidic residues" evidence="8">
    <location>
        <begin position="799"/>
        <end position="809"/>
    </location>
</feature>
<feature type="region of interest" description="Disordered" evidence="8">
    <location>
        <begin position="548"/>
        <end position="702"/>
    </location>
</feature>
<dbReference type="PANTHER" id="PTHR24406">
    <property type="entry name" value="TRANSCRIPTIONAL REPRESSOR CTCFL-RELATED"/>
    <property type="match status" value="1"/>
</dbReference>
<sequence length="1141" mass="126004">MWHNGRLEWRMLISTPIPDFPTRASSYSVWREWYPSQRCPSVCRDYFKDGGCLDEDASFEKREEEAKRRIDELIAKHEAIGNCEMCKPYEGYVVAETTAWLERMYALIAHIDAMPMAGLTHFTSGCHKIDGVIPPLHRLCRTNPPVWYPISVEVLVNHKLLHAVTAQHKWFRRGRRWESVRAVNSITEAMGEMEIAYPEMRDEVVKVVAKKIKAFAHAPQGERLKESLQQLLRCAARAHEIKGQVMDAFVEGMVMASKERLQADKKKEKADRDAKAAQLFTIRRASAGSVEMRIVSWVVNAKKFANMWCETEARQNSDFSAQLARSIAERLAVDPELWQLANKTFVHIPSVASALWDLLPDHPAYYRRGGNESISWVVRRRADAAPDDTNPFELVSVNSIAGAAAISTGVGGRVGENRGVRAGEGTVNKRSKRGDAKALGGGRGPAVGAESEGAERTKAEEVSVIVTRRNVGWWLTEGEEWSEGGSGESPGGTSNGASSDEDSDGLAGGLAGEASDGDSDEESDDDVDEDAAEAFGAFDEGCQSLNGFMREKEDPSVGCSADGEKGTNDQGSAEARPCSEGKELERGEGEGPMWGTDFPDVGFDGTGQQFLREQAPGREDSLNGEVEWRSDWESVGEPSFGWEFGPRGSERIGDPPEQNARCVNKGGGKKGGQQGKGSELASDLRSESEDDSSMDWLGTSPVRKFKLQSTGLGLLEGDAEGGDKEEVGSKRLRGGLRDEESREEKRRRLMEELAGFEDPDIDPEDLAGLKAAFVESVLAEKPAEARKTAVRTAPTEKNTTAEKDAKEAETPAPPKRKRADKPLKFGVKRPNLKKRKGDPPEPVTGWGGIDDNLLFTIVTRTDPRTTAVAAAVCKGWKEVCLSDELWAHHYRQRYGALPKEQPLKKGGQSKLPWYKALVQRTQAPKSAVICPDCGRPCAKRAELARHLKLAHTGGLQCELCSETTRFRSAKGLEWHMREKHPEAGGEKPPPRQEMQCGLCHARCKSQETLDKHVKLMHTERKKLEFVCGTPGCSFASRSQYALKRHCTNTQHAFPPPHLGCPRAGCDYRAYSQAEIRKHAYSHPSQCAECGEQYPAGYTRWGPHPEMPEIGICDACRCKAYRSANTTRPRMRAPSLENEDSA</sequence>
<feature type="region of interest" description="Disordered" evidence="8">
    <location>
        <begin position="714"/>
        <end position="746"/>
    </location>
</feature>
<evidence type="ECO:0000313" key="10">
    <source>
        <dbReference type="EMBL" id="GAQ83947.1"/>
    </source>
</evidence>
<dbReference type="Proteomes" id="UP000054558">
    <property type="component" value="Unassembled WGS sequence"/>
</dbReference>
<dbReference type="InterPro" id="IPR036047">
    <property type="entry name" value="F-box-like_dom_sf"/>
</dbReference>
<dbReference type="AlphaFoldDB" id="A0A1Y1I5F1"/>
<dbReference type="InterPro" id="IPR001810">
    <property type="entry name" value="F-box_dom"/>
</dbReference>
<feature type="domain" description="C2H2-type" evidence="9">
    <location>
        <begin position="928"/>
        <end position="956"/>
    </location>
</feature>
<evidence type="ECO:0000313" key="11">
    <source>
        <dbReference type="Proteomes" id="UP000054558"/>
    </source>
</evidence>
<keyword evidence="5" id="KW-0862">Zinc</keyword>
<dbReference type="Pfam" id="PF12937">
    <property type="entry name" value="F-box-like"/>
    <property type="match status" value="1"/>
</dbReference>
<feature type="compositionally biased region" description="Basic and acidic residues" evidence="8">
    <location>
        <begin position="577"/>
        <end position="589"/>
    </location>
</feature>
<feature type="compositionally biased region" description="Basic and acidic residues" evidence="8">
    <location>
        <begin position="721"/>
        <end position="746"/>
    </location>
</feature>
<evidence type="ECO:0000256" key="3">
    <source>
        <dbReference type="ARBA" id="ARBA00022737"/>
    </source>
</evidence>
<evidence type="ECO:0000256" key="4">
    <source>
        <dbReference type="ARBA" id="ARBA00022771"/>
    </source>
</evidence>
<proteinExistence type="predicted"/>
<dbReference type="PROSITE" id="PS50157">
    <property type="entry name" value="ZINC_FINGER_C2H2_2"/>
    <property type="match status" value="2"/>
</dbReference>
<dbReference type="Gene3D" id="1.20.1280.50">
    <property type="match status" value="1"/>
</dbReference>
<keyword evidence="6" id="KW-0539">Nucleus</keyword>
<dbReference type="OrthoDB" id="7758429at2759"/>
<evidence type="ECO:0000256" key="1">
    <source>
        <dbReference type="ARBA" id="ARBA00004123"/>
    </source>
</evidence>
<organism evidence="10 11">
    <name type="scientific">Klebsormidium nitens</name>
    <name type="common">Green alga</name>
    <name type="synonym">Ulothrix nitens</name>
    <dbReference type="NCBI Taxonomy" id="105231"/>
    <lineage>
        <taxon>Eukaryota</taxon>
        <taxon>Viridiplantae</taxon>
        <taxon>Streptophyta</taxon>
        <taxon>Klebsormidiophyceae</taxon>
        <taxon>Klebsormidiales</taxon>
        <taxon>Klebsormidiaceae</taxon>
        <taxon>Klebsormidium</taxon>
    </lineage>
</organism>
<dbReference type="SUPFAM" id="SSF81383">
    <property type="entry name" value="F-box domain"/>
    <property type="match status" value="1"/>
</dbReference>
<evidence type="ECO:0000256" key="2">
    <source>
        <dbReference type="ARBA" id="ARBA00022723"/>
    </source>
</evidence>
<evidence type="ECO:0000259" key="9">
    <source>
        <dbReference type="PROSITE" id="PS50157"/>
    </source>
</evidence>
<feature type="compositionally biased region" description="Basic and acidic residues" evidence="8">
    <location>
        <begin position="615"/>
        <end position="632"/>
    </location>
</feature>
<feature type="compositionally biased region" description="Acidic residues" evidence="8">
    <location>
        <begin position="515"/>
        <end position="528"/>
    </location>
</feature>
<feature type="region of interest" description="Disordered" evidence="8">
    <location>
        <begin position="411"/>
        <end position="459"/>
    </location>
</feature>
<dbReference type="InterPro" id="IPR013087">
    <property type="entry name" value="Znf_C2H2_type"/>
</dbReference>
<feature type="region of interest" description="Disordered" evidence="8">
    <location>
        <begin position="782"/>
        <end position="824"/>
    </location>
</feature>
<feature type="region of interest" description="Disordered" evidence="8">
    <location>
        <begin position="477"/>
        <end position="528"/>
    </location>
</feature>
<keyword evidence="11" id="KW-1185">Reference proteome</keyword>
<feature type="compositionally biased region" description="Gly residues" evidence="8">
    <location>
        <begin position="484"/>
        <end position="494"/>
    </location>
</feature>
<reference evidence="10 11" key="1">
    <citation type="journal article" date="2014" name="Nat. Commun.">
        <title>Klebsormidium flaccidum genome reveals primary factors for plant terrestrial adaptation.</title>
        <authorList>
            <person name="Hori K."/>
            <person name="Maruyama F."/>
            <person name="Fujisawa T."/>
            <person name="Togashi T."/>
            <person name="Yamamoto N."/>
            <person name="Seo M."/>
            <person name="Sato S."/>
            <person name="Yamada T."/>
            <person name="Mori H."/>
            <person name="Tajima N."/>
            <person name="Moriyama T."/>
            <person name="Ikeuchi M."/>
            <person name="Watanabe M."/>
            <person name="Wada H."/>
            <person name="Kobayashi K."/>
            <person name="Saito M."/>
            <person name="Masuda T."/>
            <person name="Sasaki-Sekimoto Y."/>
            <person name="Mashiguchi K."/>
            <person name="Awai K."/>
            <person name="Shimojima M."/>
            <person name="Masuda S."/>
            <person name="Iwai M."/>
            <person name="Nobusawa T."/>
            <person name="Narise T."/>
            <person name="Kondo S."/>
            <person name="Saito H."/>
            <person name="Sato R."/>
            <person name="Murakawa M."/>
            <person name="Ihara Y."/>
            <person name="Oshima-Yamada Y."/>
            <person name="Ohtaka K."/>
            <person name="Satoh M."/>
            <person name="Sonobe K."/>
            <person name="Ishii M."/>
            <person name="Ohtani R."/>
            <person name="Kanamori-Sato M."/>
            <person name="Honoki R."/>
            <person name="Miyazaki D."/>
            <person name="Mochizuki H."/>
            <person name="Umetsu J."/>
            <person name="Higashi K."/>
            <person name="Shibata D."/>
            <person name="Kamiya Y."/>
            <person name="Sato N."/>
            <person name="Nakamura Y."/>
            <person name="Tabata S."/>
            <person name="Ida S."/>
            <person name="Kurokawa K."/>
            <person name="Ohta H."/>
        </authorList>
    </citation>
    <scope>NUCLEOTIDE SEQUENCE [LARGE SCALE GENOMIC DNA]</scope>
    <source>
        <strain evidence="10 11">NIES-2285</strain>
    </source>
</reference>
<dbReference type="GO" id="GO:0005634">
    <property type="term" value="C:nucleus"/>
    <property type="evidence" value="ECO:0007669"/>
    <property type="project" value="UniProtKB-SubCell"/>
</dbReference>
<protein>
    <recommendedName>
        <fullName evidence="9">C2H2-type domain-containing protein</fullName>
    </recommendedName>
</protein>
<dbReference type="PROSITE" id="PS00028">
    <property type="entry name" value="ZINC_FINGER_C2H2_1"/>
    <property type="match status" value="2"/>
</dbReference>
<evidence type="ECO:0000256" key="8">
    <source>
        <dbReference type="SAM" id="MobiDB-lite"/>
    </source>
</evidence>
<dbReference type="EMBL" id="DF237119">
    <property type="protein sequence ID" value="GAQ83947.1"/>
    <property type="molecule type" value="Genomic_DNA"/>
</dbReference>
<dbReference type="STRING" id="105231.A0A1Y1I5F1"/>
<accession>A0A1Y1I5F1</accession>
<gene>
    <name evidence="10" type="ORF">KFL_001700020</name>
</gene>
<dbReference type="GO" id="GO:0008270">
    <property type="term" value="F:zinc ion binding"/>
    <property type="evidence" value="ECO:0007669"/>
    <property type="project" value="UniProtKB-KW"/>
</dbReference>
<keyword evidence="2" id="KW-0479">Metal-binding</keyword>
<feature type="compositionally biased region" description="Gly residues" evidence="8">
    <location>
        <begin position="665"/>
        <end position="675"/>
    </location>
</feature>
<evidence type="ECO:0000256" key="6">
    <source>
        <dbReference type="ARBA" id="ARBA00023242"/>
    </source>
</evidence>
<comment type="subcellular location">
    <subcellularLocation>
        <location evidence="1">Nucleus</location>
    </subcellularLocation>
</comment>
<evidence type="ECO:0000256" key="5">
    <source>
        <dbReference type="ARBA" id="ARBA00022833"/>
    </source>
</evidence>
<dbReference type="Gene3D" id="3.30.160.60">
    <property type="entry name" value="Classic Zinc Finger"/>
    <property type="match status" value="1"/>
</dbReference>
<evidence type="ECO:0000256" key="7">
    <source>
        <dbReference type="PROSITE-ProRule" id="PRU00042"/>
    </source>
</evidence>
<feature type="domain" description="C2H2-type" evidence="9">
    <location>
        <begin position="994"/>
        <end position="1022"/>
    </location>
</feature>
<keyword evidence="3" id="KW-0677">Repeat</keyword>